<organism evidence="1 2">
    <name type="scientific">Mucilaginibacter myungsuensis</name>
    <dbReference type="NCBI Taxonomy" id="649104"/>
    <lineage>
        <taxon>Bacteria</taxon>
        <taxon>Pseudomonadati</taxon>
        <taxon>Bacteroidota</taxon>
        <taxon>Sphingobacteriia</taxon>
        <taxon>Sphingobacteriales</taxon>
        <taxon>Sphingobacteriaceae</taxon>
        <taxon>Mucilaginibacter</taxon>
    </lineage>
</organism>
<keyword evidence="2" id="KW-1185">Reference proteome</keyword>
<dbReference type="Proteomes" id="UP000622475">
    <property type="component" value="Unassembled WGS sequence"/>
</dbReference>
<evidence type="ECO:0000313" key="1">
    <source>
        <dbReference type="EMBL" id="MBE9662016.1"/>
    </source>
</evidence>
<comment type="caution">
    <text evidence="1">The sequence shown here is derived from an EMBL/GenBank/DDBJ whole genome shotgun (WGS) entry which is preliminary data.</text>
</comment>
<evidence type="ECO:0000313" key="2">
    <source>
        <dbReference type="Proteomes" id="UP000622475"/>
    </source>
</evidence>
<accession>A0A929PWF2</accession>
<sequence length="686" mass="75645">MAIIAEIFKVDNSVSDAGMNDIYTATFYIRIRDAATGLDTPGNGVSITYQKIINGVPDSIHTRTVSGWLDKLETSTFLILRKDGTATYTYDLQIVASDPIQPDEPPIDPGACDLLIYEVAINKKESAPGAADGQISIAAGSSKQPMSYSLDGTNFQSSPIFNGIPGGNYTTYVSDAIGCTVTHAFTLPTLQSMLVDDPSVSIGSGNNSRWNAAFNPVVFTYQRRDFEVTEVIRDGNDQAILIVNRNVSDLPAGELVYVDAGPYKGVFETKVAAGNQLPIKASFIETASGFININRYRPYYCIKTKVTYINRETGREQTIEATHRPDGKGLVRADISSFLQSLLQVQDDSDYTKLNFKDTNLSASYKISYAEQWDGIANPVYHHIAQPYYIVYAAKQLGDAHGGNLAAYVPFPMVDDDAKLAKWLTDFAEPAYSNGYPFDIGFIYSDAIAGLDIYAELILLDINRQPITGTLQNNHLLNEDGSFLLQQDGSKWVIAYASVSGQGLSKCIGLNRLLVNQNFPAAAHYFSLTLKYDDDSTPRPVTRTQTVRIDKAVDDNSVYLRWIGLTGSWNYYRFVYDQEISLDVQNAVIIKNYVTDWANQQSIEEVISKSAGVKMKVMAEDLSVADIKGLQSIKYSPKVQLLVSMSPMKWQTVVLNTATFAEYQTKNGQAPFSVTFNLPGINVQSQ</sequence>
<name>A0A929PWF2_9SPHI</name>
<dbReference type="AlphaFoldDB" id="A0A929PWF2"/>
<reference evidence="1" key="1">
    <citation type="submission" date="2020-10" db="EMBL/GenBank/DDBJ databases">
        <title>Mucilaginibacter mali sp. nov., isolated from rhizosphere soil of apple orchard.</title>
        <authorList>
            <person name="Lee J.-S."/>
            <person name="Kim H.S."/>
            <person name="Kim J.-S."/>
        </authorList>
    </citation>
    <scope>NUCLEOTIDE SEQUENCE</scope>
    <source>
        <strain evidence="1">KCTC 22746</strain>
    </source>
</reference>
<protein>
    <submittedName>
        <fullName evidence="1">Uncharacterized protein</fullName>
    </submittedName>
</protein>
<dbReference type="EMBL" id="JADFFL010000003">
    <property type="protein sequence ID" value="MBE9662016.1"/>
    <property type="molecule type" value="Genomic_DNA"/>
</dbReference>
<gene>
    <name evidence="1" type="ORF">IRJ16_08965</name>
</gene>
<dbReference type="RefSeq" id="WP_194111214.1">
    <property type="nucleotide sequence ID" value="NZ_JADFFL010000003.1"/>
</dbReference>
<proteinExistence type="predicted"/>